<dbReference type="Gene3D" id="3.40.50.970">
    <property type="match status" value="1"/>
</dbReference>
<evidence type="ECO:0000313" key="3">
    <source>
        <dbReference type="EMBL" id="MYZ50455.1"/>
    </source>
</evidence>
<dbReference type="PANTHER" id="PTHR18968:SF86">
    <property type="entry name" value="ACETOLACTATE SYNTHASE LARGE SUBUNIT ILVX-RELATED"/>
    <property type="match status" value="1"/>
</dbReference>
<gene>
    <name evidence="3" type="ORF">E4O86_22400</name>
</gene>
<dbReference type="GO" id="GO:0003984">
    <property type="term" value="F:acetolactate synthase activity"/>
    <property type="evidence" value="ECO:0007669"/>
    <property type="project" value="TreeGrafter"/>
</dbReference>
<dbReference type="PANTHER" id="PTHR18968">
    <property type="entry name" value="THIAMINE PYROPHOSPHATE ENZYMES"/>
    <property type="match status" value="1"/>
</dbReference>
<organism evidence="3 4">
    <name type="scientific">Propylenella binzhouense</name>
    <dbReference type="NCBI Taxonomy" id="2555902"/>
    <lineage>
        <taxon>Bacteria</taxon>
        <taxon>Pseudomonadati</taxon>
        <taxon>Pseudomonadota</taxon>
        <taxon>Alphaproteobacteria</taxon>
        <taxon>Hyphomicrobiales</taxon>
        <taxon>Propylenellaceae</taxon>
        <taxon>Propylenella</taxon>
    </lineage>
</organism>
<reference evidence="3" key="1">
    <citation type="submission" date="2019-03" db="EMBL/GenBank/DDBJ databases">
        <title>Afifella sp. nov., isolated from activated sludge.</title>
        <authorList>
            <person name="Li Q."/>
            <person name="Liu Y."/>
        </authorList>
    </citation>
    <scope>NUCLEOTIDE SEQUENCE</scope>
    <source>
        <strain evidence="3">L72</strain>
    </source>
</reference>
<sequence>ARPARAPRPAPEARYTAGPGEEIAPRDIEVALVKLRGDRPMTLAHVPIGWAGDLYPFAGPLDFLGHDGGAGLAAGPGNTVGAALALKDDPRIVVSVLGDGDFMQGCTALWTAAHYEIPALFIVSNNRSNFNDEIHQETVAKARNRPVENRWIGQRIDDPALDLAALARAQGVAAEGPVRDHAGLEAAIRRGFDEVAAGKPYLIDVHVAAGYASTPLSRGE</sequence>
<dbReference type="RefSeq" id="WP_246206565.1">
    <property type="nucleotide sequence ID" value="NZ_SPKJ01000176.1"/>
</dbReference>
<dbReference type="GO" id="GO:0050660">
    <property type="term" value="F:flavin adenine dinucleotide binding"/>
    <property type="evidence" value="ECO:0007669"/>
    <property type="project" value="TreeGrafter"/>
</dbReference>
<accession>A0A964T9C7</accession>
<dbReference type="AlphaFoldDB" id="A0A964T9C7"/>
<feature type="domain" description="Thiamine pyrophosphate enzyme TPP-binding" evidence="2">
    <location>
        <begin position="50"/>
        <end position="205"/>
    </location>
</feature>
<dbReference type="SUPFAM" id="SSF52518">
    <property type="entry name" value="Thiamin diphosphate-binding fold (THDP-binding)"/>
    <property type="match status" value="1"/>
</dbReference>
<keyword evidence="4" id="KW-1185">Reference proteome</keyword>
<dbReference type="Pfam" id="PF02775">
    <property type="entry name" value="TPP_enzyme_C"/>
    <property type="match status" value="1"/>
</dbReference>
<comment type="caution">
    <text evidence="3">The sequence shown here is derived from an EMBL/GenBank/DDBJ whole genome shotgun (WGS) entry which is preliminary data.</text>
</comment>
<dbReference type="EMBL" id="SPKJ01000176">
    <property type="protein sequence ID" value="MYZ50455.1"/>
    <property type="molecule type" value="Genomic_DNA"/>
</dbReference>
<dbReference type="InterPro" id="IPR045229">
    <property type="entry name" value="TPP_enz"/>
</dbReference>
<proteinExistence type="inferred from homology"/>
<name>A0A964T9C7_9HYPH</name>
<evidence type="ECO:0000259" key="2">
    <source>
        <dbReference type="Pfam" id="PF02775"/>
    </source>
</evidence>
<feature type="non-terminal residue" evidence="3">
    <location>
        <position position="1"/>
    </location>
</feature>
<dbReference type="InterPro" id="IPR029061">
    <property type="entry name" value="THDP-binding"/>
</dbReference>
<evidence type="ECO:0000256" key="1">
    <source>
        <dbReference type="ARBA" id="ARBA00007812"/>
    </source>
</evidence>
<comment type="similarity">
    <text evidence="1">Belongs to the TPP enzyme family.</text>
</comment>
<protein>
    <submittedName>
        <fullName evidence="3">Thiamine pyrophosphate-binding protein</fullName>
    </submittedName>
</protein>
<dbReference type="Proteomes" id="UP000773614">
    <property type="component" value="Unassembled WGS sequence"/>
</dbReference>
<dbReference type="GO" id="GO:0044281">
    <property type="term" value="P:small molecule metabolic process"/>
    <property type="evidence" value="ECO:0007669"/>
    <property type="project" value="UniProtKB-ARBA"/>
</dbReference>
<dbReference type="GO" id="GO:0030976">
    <property type="term" value="F:thiamine pyrophosphate binding"/>
    <property type="evidence" value="ECO:0007669"/>
    <property type="project" value="InterPro"/>
</dbReference>
<dbReference type="InterPro" id="IPR011766">
    <property type="entry name" value="TPP_enzyme_TPP-bd"/>
</dbReference>
<evidence type="ECO:0000313" key="4">
    <source>
        <dbReference type="Proteomes" id="UP000773614"/>
    </source>
</evidence>